<dbReference type="InterPro" id="IPR038765">
    <property type="entry name" value="Papain-like_cys_pep_sf"/>
</dbReference>
<sequence length="269" mass="30833">MVSKVCLVFALLFAVAAARLHDDQWHSWKTAHGKFYAHPKEEAARRQIWMENSARIQEHNAGNRSFTLGLNQFSDMTQEEFHSQYLPSEDMKLDDDVTFKDYPMDVSLPDYLDWREKDLVSQRTGHCCSMSTQQLIDCSWKYGTNGCNSGSPTAAFKYIKYNGLCLSSAYSYLGYVWKCMSQYCTAVVGVNKYECVTSGNEYYLQRALYEIGPISVNLDSNSYEFQFYSGELYVDYSCSSSKLNHAMLLVGYGTSNSGQTYWILKNRQN</sequence>
<gene>
    <name evidence="5" type="ORF">GBAR_LOCUS4968</name>
</gene>
<evidence type="ECO:0000313" key="6">
    <source>
        <dbReference type="Proteomes" id="UP001174909"/>
    </source>
</evidence>
<evidence type="ECO:0000313" key="5">
    <source>
        <dbReference type="EMBL" id="CAI8006923.1"/>
    </source>
</evidence>
<dbReference type="SMART" id="SM00645">
    <property type="entry name" value="Pept_C1"/>
    <property type="match status" value="1"/>
</dbReference>
<dbReference type="InterPro" id="IPR013201">
    <property type="entry name" value="Prot_inhib_I29"/>
</dbReference>
<dbReference type="EMBL" id="CASHTH010000735">
    <property type="protein sequence ID" value="CAI8006923.1"/>
    <property type="molecule type" value="Genomic_DNA"/>
</dbReference>
<evidence type="ECO:0000256" key="1">
    <source>
        <dbReference type="ARBA" id="ARBA00008455"/>
    </source>
</evidence>
<dbReference type="CDD" id="cd02248">
    <property type="entry name" value="Peptidase_C1A"/>
    <property type="match status" value="1"/>
</dbReference>
<comment type="similarity">
    <text evidence="1">Belongs to the peptidase C1 family.</text>
</comment>
<reference evidence="5" key="1">
    <citation type="submission" date="2023-03" db="EMBL/GenBank/DDBJ databases">
        <authorList>
            <person name="Steffen K."/>
            <person name="Cardenas P."/>
        </authorList>
    </citation>
    <scope>NUCLEOTIDE SEQUENCE</scope>
</reference>
<dbReference type="AlphaFoldDB" id="A0AA35W3P3"/>
<evidence type="ECO:0000256" key="2">
    <source>
        <dbReference type="SAM" id="SignalP"/>
    </source>
</evidence>
<evidence type="ECO:0000259" key="3">
    <source>
        <dbReference type="SMART" id="SM00645"/>
    </source>
</evidence>
<keyword evidence="2" id="KW-0732">Signal</keyword>
<accession>A0AA35W3P3</accession>
<dbReference type="InterPro" id="IPR039417">
    <property type="entry name" value="Peptidase_C1A_papain-like"/>
</dbReference>
<dbReference type="PANTHER" id="PTHR12411">
    <property type="entry name" value="CYSTEINE PROTEASE FAMILY C1-RELATED"/>
    <property type="match status" value="1"/>
</dbReference>
<dbReference type="GO" id="GO:0008234">
    <property type="term" value="F:cysteine-type peptidase activity"/>
    <property type="evidence" value="ECO:0007669"/>
    <property type="project" value="InterPro"/>
</dbReference>
<dbReference type="GO" id="GO:0006508">
    <property type="term" value="P:proteolysis"/>
    <property type="evidence" value="ECO:0007669"/>
    <property type="project" value="InterPro"/>
</dbReference>
<dbReference type="PROSITE" id="PS00639">
    <property type="entry name" value="THIOL_PROTEASE_HIS"/>
    <property type="match status" value="1"/>
</dbReference>
<feature type="signal peptide" evidence="2">
    <location>
        <begin position="1"/>
        <end position="18"/>
    </location>
</feature>
<evidence type="ECO:0000259" key="4">
    <source>
        <dbReference type="SMART" id="SM00848"/>
    </source>
</evidence>
<organism evidence="5 6">
    <name type="scientific">Geodia barretti</name>
    <name type="common">Barrett's horny sponge</name>
    <dbReference type="NCBI Taxonomy" id="519541"/>
    <lineage>
        <taxon>Eukaryota</taxon>
        <taxon>Metazoa</taxon>
        <taxon>Porifera</taxon>
        <taxon>Demospongiae</taxon>
        <taxon>Heteroscleromorpha</taxon>
        <taxon>Tetractinellida</taxon>
        <taxon>Astrophorina</taxon>
        <taxon>Geodiidae</taxon>
        <taxon>Geodia</taxon>
    </lineage>
</organism>
<dbReference type="Pfam" id="PF08246">
    <property type="entry name" value="Inhibitor_I29"/>
    <property type="match status" value="1"/>
</dbReference>
<proteinExistence type="inferred from homology"/>
<dbReference type="InterPro" id="IPR013128">
    <property type="entry name" value="Peptidase_C1A"/>
</dbReference>
<dbReference type="SUPFAM" id="SSF54001">
    <property type="entry name" value="Cysteine proteinases"/>
    <property type="match status" value="1"/>
</dbReference>
<comment type="caution">
    <text evidence="5">The sequence shown here is derived from an EMBL/GenBank/DDBJ whole genome shotgun (WGS) entry which is preliminary data.</text>
</comment>
<dbReference type="InterPro" id="IPR025660">
    <property type="entry name" value="Pept_his_AS"/>
</dbReference>
<dbReference type="SMART" id="SM00848">
    <property type="entry name" value="Inhibitor_I29"/>
    <property type="match status" value="1"/>
</dbReference>
<dbReference type="Proteomes" id="UP001174909">
    <property type="component" value="Unassembled WGS sequence"/>
</dbReference>
<dbReference type="InterPro" id="IPR000668">
    <property type="entry name" value="Peptidase_C1A_C"/>
</dbReference>
<feature type="domain" description="Peptidase C1A papain C-terminal" evidence="3">
    <location>
        <begin position="108"/>
        <end position="269"/>
    </location>
</feature>
<dbReference type="Gene3D" id="1.10.287.2250">
    <property type="match status" value="1"/>
</dbReference>
<dbReference type="Pfam" id="PF00112">
    <property type="entry name" value="Peptidase_C1"/>
    <property type="match status" value="1"/>
</dbReference>
<feature type="domain" description="Cathepsin propeptide inhibitor" evidence="4">
    <location>
        <begin position="25"/>
        <end position="81"/>
    </location>
</feature>
<keyword evidence="6" id="KW-1185">Reference proteome</keyword>
<feature type="chain" id="PRO_5041426940" evidence="2">
    <location>
        <begin position="19"/>
        <end position="269"/>
    </location>
</feature>
<protein>
    <submittedName>
        <fullName evidence="5">Cathepsin J</fullName>
    </submittedName>
</protein>
<dbReference type="Gene3D" id="3.90.70.10">
    <property type="entry name" value="Cysteine proteinases"/>
    <property type="match status" value="1"/>
</dbReference>
<name>A0AA35W3P3_GEOBA</name>